<reference evidence="1" key="3">
    <citation type="submission" date="2015-02" db="UniProtKB">
        <authorList>
            <consortium name="EnsemblProtists"/>
        </authorList>
    </citation>
    <scope>IDENTIFICATION</scope>
    <source>
        <strain evidence="1">DAOM BR144</strain>
    </source>
</reference>
<evidence type="ECO:0000313" key="2">
    <source>
        <dbReference type="Proteomes" id="UP000019132"/>
    </source>
</evidence>
<dbReference type="EnsemblProtists" id="PYU1_T007990">
    <property type="protein sequence ID" value="PYU1_T007990"/>
    <property type="gene ID" value="PYU1_G007974"/>
</dbReference>
<reference evidence="2" key="2">
    <citation type="submission" date="2010-04" db="EMBL/GenBank/DDBJ databases">
        <authorList>
            <person name="Buell R."/>
            <person name="Hamilton J."/>
            <person name="Hostetler J."/>
        </authorList>
    </citation>
    <scope>NUCLEOTIDE SEQUENCE [LARGE SCALE GENOMIC DNA]</scope>
    <source>
        <strain evidence="2">DAOM:BR144</strain>
    </source>
</reference>
<protein>
    <submittedName>
        <fullName evidence="1">Uncharacterized protein</fullName>
    </submittedName>
</protein>
<name>K3WSP6_GLOUD</name>
<dbReference type="VEuPathDB" id="FungiDB:PYU1_G007974"/>
<evidence type="ECO:0000313" key="1">
    <source>
        <dbReference type="EnsemblProtists" id="PYU1_T007990"/>
    </source>
</evidence>
<dbReference type="Proteomes" id="UP000019132">
    <property type="component" value="Unassembled WGS sequence"/>
</dbReference>
<accession>K3WSP6</accession>
<dbReference type="eggNOG" id="ENOG502RWSK">
    <property type="taxonomic scope" value="Eukaryota"/>
</dbReference>
<dbReference type="EMBL" id="GL376617">
    <property type="status" value="NOT_ANNOTATED_CDS"/>
    <property type="molecule type" value="Genomic_DNA"/>
</dbReference>
<dbReference type="AlphaFoldDB" id="K3WSP6"/>
<keyword evidence="2" id="KW-1185">Reference proteome</keyword>
<dbReference type="InParanoid" id="K3WSP6"/>
<reference evidence="2" key="1">
    <citation type="journal article" date="2010" name="Genome Biol.">
        <title>Genome sequence of the necrotrophic plant pathogen Pythium ultimum reveals original pathogenicity mechanisms and effector repertoire.</title>
        <authorList>
            <person name="Levesque C.A."/>
            <person name="Brouwer H."/>
            <person name="Cano L."/>
            <person name="Hamilton J.P."/>
            <person name="Holt C."/>
            <person name="Huitema E."/>
            <person name="Raffaele S."/>
            <person name="Robideau G.P."/>
            <person name="Thines M."/>
            <person name="Win J."/>
            <person name="Zerillo M.M."/>
            <person name="Beakes G.W."/>
            <person name="Boore J.L."/>
            <person name="Busam D."/>
            <person name="Dumas B."/>
            <person name="Ferriera S."/>
            <person name="Fuerstenberg S.I."/>
            <person name="Gachon C.M."/>
            <person name="Gaulin E."/>
            <person name="Govers F."/>
            <person name="Grenville-Briggs L."/>
            <person name="Horner N."/>
            <person name="Hostetler J."/>
            <person name="Jiang R.H."/>
            <person name="Johnson J."/>
            <person name="Krajaejun T."/>
            <person name="Lin H."/>
            <person name="Meijer H.J."/>
            <person name="Moore B."/>
            <person name="Morris P."/>
            <person name="Phuntmart V."/>
            <person name="Puiu D."/>
            <person name="Shetty J."/>
            <person name="Stajich J.E."/>
            <person name="Tripathy S."/>
            <person name="Wawra S."/>
            <person name="van West P."/>
            <person name="Whitty B.R."/>
            <person name="Coutinho P.M."/>
            <person name="Henrissat B."/>
            <person name="Martin F."/>
            <person name="Thomas P.D."/>
            <person name="Tyler B.M."/>
            <person name="De Vries R.P."/>
            <person name="Kamoun S."/>
            <person name="Yandell M."/>
            <person name="Tisserat N."/>
            <person name="Buell C.R."/>
        </authorList>
    </citation>
    <scope>NUCLEOTIDE SEQUENCE</scope>
    <source>
        <strain evidence="2">DAOM:BR144</strain>
    </source>
</reference>
<dbReference type="HOGENOM" id="CLU_2269205_0_0_1"/>
<sequence>MKTDWALHTEYIKNVKSILDKYPVVMDEPYLKTRKAKSTRMAIDPAEYVFNFVVLPALMKRMLSAVEEEKSRRKLSAYFISRRNEDVLVPIHHEPFLRMQNSM</sequence>
<proteinExistence type="predicted"/>
<organism evidence="1 2">
    <name type="scientific">Globisporangium ultimum (strain ATCC 200006 / CBS 805.95 / DAOM BR144)</name>
    <name type="common">Pythium ultimum</name>
    <dbReference type="NCBI Taxonomy" id="431595"/>
    <lineage>
        <taxon>Eukaryota</taxon>
        <taxon>Sar</taxon>
        <taxon>Stramenopiles</taxon>
        <taxon>Oomycota</taxon>
        <taxon>Peronosporomycetes</taxon>
        <taxon>Pythiales</taxon>
        <taxon>Pythiaceae</taxon>
        <taxon>Globisporangium</taxon>
    </lineage>
</organism>